<dbReference type="AlphaFoldDB" id="A0A5C8ZHB7"/>
<evidence type="ECO:0000313" key="1">
    <source>
        <dbReference type="EMBL" id="TXR57445.1"/>
    </source>
</evidence>
<sequence>MQESCWAALDVVVDLVRAAADHGLLDDVGSLSEGLVARGWRRHRRGGAWLRDQPESLGAWTSVTPPTVSVHLSYEDDDDAHAALAGVVSRIEKLLGAAPMRDASHEPDQFAAFWGCEDGTGLQVSATLHPTTSSMVGRADDAAPVAWLQVEAVRDRTAGEAAEADAERARRTAREGTAVERWYLAGQRILPPDVVTALEDDDNPLVVSAVHGHAHIRAFVAGQH</sequence>
<dbReference type="OrthoDB" id="10015209at2"/>
<dbReference type="RefSeq" id="WP_147925086.1">
    <property type="nucleotide sequence ID" value="NZ_VKAC01000002.1"/>
</dbReference>
<proteinExistence type="predicted"/>
<name>A0A5C8ZHB7_9ACTN</name>
<accession>A0A5C8ZHB7</accession>
<evidence type="ECO:0000313" key="2">
    <source>
        <dbReference type="Proteomes" id="UP000321234"/>
    </source>
</evidence>
<gene>
    <name evidence="1" type="ORF">FMM08_04125</name>
</gene>
<dbReference type="EMBL" id="VKAC01000002">
    <property type="protein sequence ID" value="TXR57445.1"/>
    <property type="molecule type" value="Genomic_DNA"/>
</dbReference>
<protein>
    <submittedName>
        <fullName evidence="1">Uncharacterized protein</fullName>
    </submittedName>
</protein>
<keyword evidence="2" id="KW-1185">Reference proteome</keyword>
<dbReference type="Proteomes" id="UP000321234">
    <property type="component" value="Unassembled WGS sequence"/>
</dbReference>
<organism evidence="1 2">
    <name type="scientific">Quadrisphaera setariae</name>
    <dbReference type="NCBI Taxonomy" id="2593304"/>
    <lineage>
        <taxon>Bacteria</taxon>
        <taxon>Bacillati</taxon>
        <taxon>Actinomycetota</taxon>
        <taxon>Actinomycetes</taxon>
        <taxon>Kineosporiales</taxon>
        <taxon>Kineosporiaceae</taxon>
        <taxon>Quadrisphaera</taxon>
    </lineage>
</organism>
<reference evidence="1 2" key="1">
    <citation type="submission" date="2019-07" db="EMBL/GenBank/DDBJ databases">
        <title>Quadrisphaera sp. strain DD2A genome sequencing and assembly.</title>
        <authorList>
            <person name="Kim I."/>
        </authorList>
    </citation>
    <scope>NUCLEOTIDE SEQUENCE [LARGE SCALE GENOMIC DNA]</scope>
    <source>
        <strain evidence="1 2">DD2A</strain>
    </source>
</reference>
<comment type="caution">
    <text evidence="1">The sequence shown here is derived from an EMBL/GenBank/DDBJ whole genome shotgun (WGS) entry which is preliminary data.</text>
</comment>